<keyword evidence="12" id="KW-1185">Reference proteome</keyword>
<dbReference type="SUPFAM" id="SSF53659">
    <property type="entry name" value="Isocitrate/Isopropylmalate dehydrogenase-like"/>
    <property type="match status" value="1"/>
</dbReference>
<comment type="similarity">
    <text evidence="10">Belongs to the PlsX family.</text>
</comment>
<comment type="subcellular location">
    <subcellularLocation>
        <location evidence="10">Cytoplasm</location>
    </subcellularLocation>
    <text evidence="10">Associated with the membrane possibly through PlsY.</text>
</comment>
<evidence type="ECO:0000256" key="7">
    <source>
        <dbReference type="ARBA" id="ARBA00023264"/>
    </source>
</evidence>
<gene>
    <name evidence="10 11" type="primary">plsX</name>
    <name evidence="11" type="ORF">ACFQ02_06710</name>
</gene>
<reference evidence="12" key="1">
    <citation type="journal article" date="2019" name="Int. J. Syst. Evol. Microbiol.">
        <title>The Global Catalogue of Microorganisms (GCM) 10K type strain sequencing project: providing services to taxonomists for standard genome sequencing and annotation.</title>
        <authorList>
            <consortium name="The Broad Institute Genomics Platform"/>
            <consortium name="The Broad Institute Genome Sequencing Center for Infectious Disease"/>
            <person name="Wu L."/>
            <person name="Ma J."/>
        </authorList>
    </citation>
    <scope>NUCLEOTIDE SEQUENCE [LARGE SCALE GENOMIC DNA]</scope>
    <source>
        <strain evidence="12">CCUG 61707</strain>
    </source>
</reference>
<comment type="function">
    <text evidence="10">Catalyzes the reversible formation of acyl-phosphate (acyl-PO(4)) from acyl-[acyl-carrier-protein] (acyl-ACP). This enzyme utilizes acyl-ACP as fatty acyl donor, but not acyl-CoA.</text>
</comment>
<keyword evidence="2 10" id="KW-0963">Cytoplasm</keyword>
<proteinExistence type="inferred from homology"/>
<organism evidence="11 12">
    <name type="scientific">Seminibacterium arietis</name>
    <dbReference type="NCBI Taxonomy" id="1173502"/>
    <lineage>
        <taxon>Bacteria</taxon>
        <taxon>Pseudomonadati</taxon>
        <taxon>Pseudomonadota</taxon>
        <taxon>Gammaproteobacteria</taxon>
        <taxon>Pasteurellales</taxon>
        <taxon>Pasteurellaceae</taxon>
        <taxon>Seminibacterium</taxon>
    </lineage>
</organism>
<dbReference type="EMBL" id="JBHTJN010000011">
    <property type="protein sequence ID" value="MFD0966530.1"/>
    <property type="molecule type" value="Genomic_DNA"/>
</dbReference>
<comment type="caution">
    <text evidence="11">The sequence shown here is derived from an EMBL/GenBank/DDBJ whole genome shotgun (WGS) entry which is preliminary data.</text>
</comment>
<keyword evidence="5 10" id="KW-0443">Lipid metabolism</keyword>
<accession>A0ABW3IAD9</accession>
<evidence type="ECO:0000256" key="10">
    <source>
        <dbReference type="HAMAP-Rule" id="MF_00019"/>
    </source>
</evidence>
<protein>
    <recommendedName>
        <fullName evidence="8 10">Phosphate acyltransferase</fullName>
        <ecNumber evidence="8 10">2.3.1.274</ecNumber>
    </recommendedName>
    <alternativeName>
        <fullName evidence="10">Acyl-ACP phosphotransacylase</fullName>
    </alternativeName>
    <alternativeName>
        <fullName evidence="10">Acyl-[acyl-carrier-protein]--phosphate acyltransferase</fullName>
    </alternativeName>
    <alternativeName>
        <fullName evidence="10">Phosphate-acyl-ACP acyltransferase</fullName>
    </alternativeName>
</protein>
<dbReference type="InterPro" id="IPR003664">
    <property type="entry name" value="FA_synthesis"/>
</dbReference>
<dbReference type="PANTHER" id="PTHR30100">
    <property type="entry name" value="FATTY ACID/PHOSPHOLIPID SYNTHESIS PROTEIN PLSX"/>
    <property type="match status" value="1"/>
</dbReference>
<dbReference type="HAMAP" id="MF_00019">
    <property type="entry name" value="PlsX"/>
    <property type="match status" value="1"/>
</dbReference>
<keyword evidence="7 10" id="KW-1208">Phospholipid metabolism</keyword>
<comment type="pathway">
    <text evidence="10">Lipid metabolism; phospholipid metabolism.</text>
</comment>
<dbReference type="GO" id="GO:0043811">
    <property type="term" value="F:phosphate:acyl-[acyl carrier protein] acyltransferase activity"/>
    <property type="evidence" value="ECO:0007669"/>
    <property type="project" value="UniProtKB-EC"/>
</dbReference>
<keyword evidence="3 10" id="KW-0444">Lipid biosynthesis</keyword>
<name>A0ABW3IAD9_9PAST</name>
<comment type="catalytic activity">
    <reaction evidence="1 10">
        <text>a fatty acyl-[ACP] + phosphate = an acyl phosphate + holo-[ACP]</text>
        <dbReference type="Rhea" id="RHEA:42292"/>
        <dbReference type="Rhea" id="RHEA-COMP:9685"/>
        <dbReference type="Rhea" id="RHEA-COMP:14125"/>
        <dbReference type="ChEBI" id="CHEBI:43474"/>
        <dbReference type="ChEBI" id="CHEBI:59918"/>
        <dbReference type="ChEBI" id="CHEBI:64479"/>
        <dbReference type="ChEBI" id="CHEBI:138651"/>
        <dbReference type="EC" id="2.3.1.274"/>
    </reaction>
</comment>
<dbReference type="PIRSF" id="PIRSF002465">
    <property type="entry name" value="Phsphlp_syn_PlsX"/>
    <property type="match status" value="1"/>
</dbReference>
<evidence type="ECO:0000256" key="4">
    <source>
        <dbReference type="ARBA" id="ARBA00022679"/>
    </source>
</evidence>
<dbReference type="Proteomes" id="UP001596996">
    <property type="component" value="Unassembled WGS sequence"/>
</dbReference>
<evidence type="ECO:0000256" key="5">
    <source>
        <dbReference type="ARBA" id="ARBA00023098"/>
    </source>
</evidence>
<keyword evidence="4 10" id="KW-0808">Transferase</keyword>
<keyword evidence="11" id="KW-0012">Acyltransferase</keyword>
<evidence type="ECO:0000256" key="6">
    <source>
        <dbReference type="ARBA" id="ARBA00023209"/>
    </source>
</evidence>
<dbReference type="Gene3D" id="3.40.718.10">
    <property type="entry name" value="Isopropylmalate Dehydrogenase"/>
    <property type="match status" value="1"/>
</dbReference>
<dbReference type="PANTHER" id="PTHR30100:SF1">
    <property type="entry name" value="PHOSPHATE ACYLTRANSFERASE"/>
    <property type="match status" value="1"/>
</dbReference>
<keyword evidence="6 10" id="KW-0594">Phospholipid biosynthesis</keyword>
<evidence type="ECO:0000256" key="3">
    <source>
        <dbReference type="ARBA" id="ARBA00022516"/>
    </source>
</evidence>
<dbReference type="EC" id="2.3.1.274" evidence="8 10"/>
<dbReference type="NCBIfam" id="TIGR00182">
    <property type="entry name" value="plsX"/>
    <property type="match status" value="1"/>
</dbReference>
<comment type="subunit">
    <text evidence="9 10">Homodimer. Probably interacts with PlsY.</text>
</comment>
<evidence type="ECO:0000256" key="1">
    <source>
        <dbReference type="ARBA" id="ARBA00001232"/>
    </source>
</evidence>
<dbReference type="Pfam" id="PF02504">
    <property type="entry name" value="FA_synthesis"/>
    <property type="match status" value="1"/>
</dbReference>
<evidence type="ECO:0000256" key="2">
    <source>
        <dbReference type="ARBA" id="ARBA00022490"/>
    </source>
</evidence>
<evidence type="ECO:0000313" key="12">
    <source>
        <dbReference type="Proteomes" id="UP001596996"/>
    </source>
</evidence>
<evidence type="ECO:0000313" key="11">
    <source>
        <dbReference type="EMBL" id="MFD0966530.1"/>
    </source>
</evidence>
<sequence length="344" mass="37044">MSRLTIALDAMGGDIGPRVTIPASIKALQKDPMLSLLLFGDSYQIRPLLEQVPESIQSRLTLIHCSRVIENNQGLSYALRHSKGTSMRLAIEAVQKGNAQACVSAGNTAALMGLAKIILQPVQGIERPALISTLPTVTGERSVMLDLGANIDCSAENLYQFALMGAVFAEQNLELVYPRIALLNIGIEEIKGNKAIREAAEMLKKHTALNYTGFIEGDLLLNGKADVIVSDGFIGNVALKTLEGSAKNMISLFKRNSSANTIIHNLKGLASKAIMQLFLKDSYRQLKKINPDQYNGASLIGLTAVVVKSHGGANIDGFAYAISDAALQARKKIPEKILSGLEKY</sequence>
<dbReference type="RefSeq" id="WP_380820871.1">
    <property type="nucleotide sequence ID" value="NZ_JBHTJN010000011.1"/>
</dbReference>
<evidence type="ECO:0000256" key="9">
    <source>
        <dbReference type="ARBA" id="ARBA00046608"/>
    </source>
</evidence>
<evidence type="ECO:0000256" key="8">
    <source>
        <dbReference type="ARBA" id="ARBA00024069"/>
    </source>
</evidence>
<dbReference type="InterPro" id="IPR012281">
    <property type="entry name" value="Phospholipid_synth_PlsX-like"/>
</dbReference>